<dbReference type="Proteomes" id="UP000244450">
    <property type="component" value="Unassembled WGS sequence"/>
</dbReference>
<name>A0A2T7BDQ9_9BACT</name>
<reference evidence="1 2" key="1">
    <citation type="submission" date="2018-04" db="EMBL/GenBank/DDBJ databases">
        <title>Chitinophaga fuyangensis sp. nov., isolated from soil in a chemical factory.</title>
        <authorList>
            <person name="Chen K."/>
        </authorList>
    </citation>
    <scope>NUCLEOTIDE SEQUENCE [LARGE SCALE GENOMIC DNA]</scope>
    <source>
        <strain evidence="1 2">LY-1</strain>
    </source>
</reference>
<sequence>MHPWSIALILQISGFLTNGAPVEKAAQQAVRDCAVHTLAVSKGTYIISMAPGANEANTPGQLTIFDAHHLPVRILPVLFTGKEQTRTIHLQGLDAGKYFLHLSGATQASEELEISVE</sequence>
<organism evidence="1 2">
    <name type="scientific">Chitinophaga parva</name>
    <dbReference type="NCBI Taxonomy" id="2169414"/>
    <lineage>
        <taxon>Bacteria</taxon>
        <taxon>Pseudomonadati</taxon>
        <taxon>Bacteroidota</taxon>
        <taxon>Chitinophagia</taxon>
        <taxon>Chitinophagales</taxon>
        <taxon>Chitinophagaceae</taxon>
        <taxon>Chitinophaga</taxon>
    </lineage>
</organism>
<evidence type="ECO:0000313" key="1">
    <source>
        <dbReference type="EMBL" id="PUZ23234.1"/>
    </source>
</evidence>
<accession>A0A2T7BDQ9</accession>
<dbReference type="OrthoDB" id="675751at2"/>
<dbReference type="RefSeq" id="WP_108688978.1">
    <property type="nucleotide sequence ID" value="NZ_QCYK01000003.1"/>
</dbReference>
<dbReference type="AlphaFoldDB" id="A0A2T7BDQ9"/>
<gene>
    <name evidence="1" type="ORF">DCC81_22835</name>
</gene>
<proteinExistence type="predicted"/>
<evidence type="ECO:0000313" key="2">
    <source>
        <dbReference type="Proteomes" id="UP000244450"/>
    </source>
</evidence>
<keyword evidence="2" id="KW-1185">Reference proteome</keyword>
<comment type="caution">
    <text evidence="1">The sequence shown here is derived from an EMBL/GenBank/DDBJ whole genome shotgun (WGS) entry which is preliminary data.</text>
</comment>
<protein>
    <submittedName>
        <fullName evidence="1">Uncharacterized protein</fullName>
    </submittedName>
</protein>
<dbReference type="EMBL" id="QCYK01000003">
    <property type="protein sequence ID" value="PUZ23234.1"/>
    <property type="molecule type" value="Genomic_DNA"/>
</dbReference>